<dbReference type="PANTHER" id="PTHR31033">
    <property type="entry name" value="PROTEIN, PUTATIVE-RELATED"/>
    <property type="match status" value="1"/>
</dbReference>
<dbReference type="Proteomes" id="UP000006591">
    <property type="component" value="Chromosome 10"/>
</dbReference>
<name>A0A0E0IWX8_ORYNI</name>
<evidence type="ECO:0000313" key="2">
    <source>
        <dbReference type="EnsemblPlants" id="ONIVA10G22150.1"/>
    </source>
</evidence>
<dbReference type="Gramene" id="ONIVA10G22150.1">
    <property type="protein sequence ID" value="ONIVA10G22150.1"/>
    <property type="gene ID" value="ONIVA10G22150"/>
</dbReference>
<dbReference type="AlphaFoldDB" id="A0A0E0IWX8"/>
<proteinExistence type="predicted"/>
<evidence type="ECO:0000313" key="3">
    <source>
        <dbReference type="Proteomes" id="UP000006591"/>
    </source>
</evidence>
<evidence type="ECO:0000256" key="1">
    <source>
        <dbReference type="SAM" id="MobiDB-lite"/>
    </source>
</evidence>
<feature type="compositionally biased region" description="Basic and acidic residues" evidence="1">
    <location>
        <begin position="506"/>
        <end position="520"/>
    </location>
</feature>
<reference evidence="2" key="1">
    <citation type="submission" date="2015-04" db="UniProtKB">
        <authorList>
            <consortium name="EnsemblPlants"/>
        </authorList>
    </citation>
    <scope>IDENTIFICATION</scope>
    <source>
        <strain evidence="2">SL10</strain>
    </source>
</reference>
<keyword evidence="3" id="KW-1185">Reference proteome</keyword>
<organism evidence="2">
    <name type="scientific">Oryza nivara</name>
    <name type="common">Indian wild rice</name>
    <name type="synonym">Oryza sativa f. spontanea</name>
    <dbReference type="NCBI Taxonomy" id="4536"/>
    <lineage>
        <taxon>Eukaryota</taxon>
        <taxon>Viridiplantae</taxon>
        <taxon>Streptophyta</taxon>
        <taxon>Embryophyta</taxon>
        <taxon>Tracheophyta</taxon>
        <taxon>Spermatophyta</taxon>
        <taxon>Magnoliopsida</taxon>
        <taxon>Liliopsida</taxon>
        <taxon>Poales</taxon>
        <taxon>Poaceae</taxon>
        <taxon>BOP clade</taxon>
        <taxon>Oryzoideae</taxon>
        <taxon>Oryzeae</taxon>
        <taxon>Oryzinae</taxon>
        <taxon>Oryza</taxon>
    </lineage>
</organism>
<dbReference type="EnsemblPlants" id="ONIVA10G22150.1">
    <property type="protein sequence ID" value="ONIVA10G22150.1"/>
    <property type="gene ID" value="ONIVA10G22150"/>
</dbReference>
<dbReference type="PANTHER" id="PTHR31033:SF34">
    <property type="entry name" value="EXPRESSED PROTEIN"/>
    <property type="match status" value="1"/>
</dbReference>
<protein>
    <submittedName>
        <fullName evidence="2">Uncharacterized protein</fullName>
    </submittedName>
</protein>
<dbReference type="GO" id="GO:0009507">
    <property type="term" value="C:chloroplast"/>
    <property type="evidence" value="ECO:0007669"/>
    <property type="project" value="TreeGrafter"/>
</dbReference>
<feature type="region of interest" description="Disordered" evidence="1">
    <location>
        <begin position="213"/>
        <end position="239"/>
    </location>
</feature>
<sequence>MSCLLLQSSCCYCLLGQSRNSATTARANNPHHHHHPLLFSSLVSSHPILFSSAFCSSFICAVLSTRPRLSFLRSSASFESHRSVCGVHMDPFFRRASSDPLCLEDNSVQHGIERCPFLRNINEPTSFSFSSVNFPVPARGDKGPIFEDGPNFDMAFRVFHGQDGVVPLSQGSFERFEKPMPKPNPEFNPLAAKAATISLSAFGGFFSFGDFSNKRNKKNSNQKKPNNLPQNGGQPNNHEALSNEWLEMGQCPLAKSYRALSGVVPLVAKMMTPPAGMKLRCPPAVVAARAALSRTAFAKGLRPQPLPTKILVMALLGMAANVPLGIWREHTEKFSVQWFAAVHAAVPFIGMLRKSVLMPKTAMALTIAASILGQTIGSRAERIRLKRAAKVAAGSQGDASTRMSLKTGRYTDDVQFWDPLALRVESTIGAGTPADVRVGVDGVEEEELADDCVGEEVLYLVAEEDDALPEEEAHDVTPGSGSGRVGRLSSDAGLPQRSRGGGSRARGVETGEPEGARWRDNAQASLLRGAESGRRHRHRRRRGEGGSGTRTRSRHRSQLSLSCPRLTYFLLGLPLSLALSRLLTGVWGGFSYKLLYITFVL</sequence>
<feature type="region of interest" description="Disordered" evidence="1">
    <location>
        <begin position="466"/>
        <end position="558"/>
    </location>
</feature>
<dbReference type="eggNOG" id="ENOG502QR3Z">
    <property type="taxonomic scope" value="Eukaryota"/>
</dbReference>
<accession>A0A0E0IWX8</accession>
<feature type="compositionally biased region" description="Low complexity" evidence="1">
    <location>
        <begin position="222"/>
        <end position="237"/>
    </location>
</feature>
<dbReference type="HOGENOM" id="CLU_454474_0_0_1"/>
<reference evidence="2" key="2">
    <citation type="submission" date="2018-04" db="EMBL/GenBank/DDBJ databases">
        <title>OnivRS2 (Oryza nivara Reference Sequence Version 2).</title>
        <authorList>
            <person name="Zhang J."/>
            <person name="Kudrna D."/>
            <person name="Lee S."/>
            <person name="Talag J."/>
            <person name="Rajasekar S."/>
            <person name="Welchert J."/>
            <person name="Hsing Y.-I."/>
            <person name="Wing R.A."/>
        </authorList>
    </citation>
    <scope>NUCLEOTIDE SEQUENCE [LARGE SCALE GENOMIC DNA]</scope>
</reference>